<feature type="transmembrane region" description="Helical" evidence="7">
    <location>
        <begin position="152"/>
        <end position="170"/>
    </location>
</feature>
<reference evidence="9 10" key="1">
    <citation type="journal article" date="2015" name="Genome Announc.">
        <title>Complete Genome Sequence of Cupriavidus basilensis 4G11, Isolated from the Oak Ridge Field Research Center Site.</title>
        <authorList>
            <person name="Ray J."/>
            <person name="Waters R.J."/>
            <person name="Skerker J.M."/>
            <person name="Kuehl J.V."/>
            <person name="Price M.N."/>
            <person name="Huang J."/>
            <person name="Chakraborty R."/>
            <person name="Arkin A.P."/>
            <person name="Deutschbauer A."/>
        </authorList>
    </citation>
    <scope>NUCLEOTIDE SEQUENCE [LARGE SCALE GENOMIC DNA]</scope>
    <source>
        <strain evidence="9">4G11</strain>
    </source>
</reference>
<dbReference type="Proteomes" id="UP000031843">
    <property type="component" value="Chromosome secondary"/>
</dbReference>
<dbReference type="PANTHER" id="PTHR30506">
    <property type="entry name" value="INNER MEMBRANE PROTEIN"/>
    <property type="match status" value="1"/>
</dbReference>
<comment type="similarity">
    <text evidence="2">Belongs to the UPF0126 family.</text>
</comment>
<accession>A0A0C4YKJ6</accession>
<dbReference type="PANTHER" id="PTHR30506:SF3">
    <property type="entry name" value="UPF0126 INNER MEMBRANE PROTEIN YADS-RELATED"/>
    <property type="match status" value="1"/>
</dbReference>
<name>A0A0C4YKJ6_9BURK</name>
<keyword evidence="5 7" id="KW-1133">Transmembrane helix</keyword>
<dbReference type="AlphaFoldDB" id="A0A0C4YKJ6"/>
<keyword evidence="3" id="KW-1003">Cell membrane</keyword>
<evidence type="ECO:0000256" key="5">
    <source>
        <dbReference type="ARBA" id="ARBA00022989"/>
    </source>
</evidence>
<dbReference type="RefSeq" id="WP_173430735.1">
    <property type="nucleotide sequence ID" value="NZ_CP010537.1"/>
</dbReference>
<gene>
    <name evidence="9" type="ORF">RR42_s2000</name>
</gene>
<evidence type="ECO:0000313" key="9">
    <source>
        <dbReference type="EMBL" id="AJG23588.1"/>
    </source>
</evidence>
<comment type="subcellular location">
    <subcellularLocation>
        <location evidence="1">Cell membrane</location>
        <topology evidence="1">Multi-pass membrane protein</topology>
    </subcellularLocation>
</comment>
<dbReference type="Pfam" id="PF03458">
    <property type="entry name" value="Gly_transporter"/>
    <property type="match status" value="2"/>
</dbReference>
<organism evidence="9 10">
    <name type="scientific">Cupriavidus basilensis</name>
    <dbReference type="NCBI Taxonomy" id="68895"/>
    <lineage>
        <taxon>Bacteria</taxon>
        <taxon>Pseudomonadati</taxon>
        <taxon>Pseudomonadota</taxon>
        <taxon>Betaproteobacteria</taxon>
        <taxon>Burkholderiales</taxon>
        <taxon>Burkholderiaceae</taxon>
        <taxon>Cupriavidus</taxon>
    </lineage>
</organism>
<feature type="transmembrane region" description="Helical" evidence="7">
    <location>
        <begin position="176"/>
        <end position="195"/>
    </location>
</feature>
<evidence type="ECO:0000256" key="3">
    <source>
        <dbReference type="ARBA" id="ARBA00022475"/>
    </source>
</evidence>
<dbReference type="STRING" id="68895.RR42_s2000"/>
<sequence>MMEHSLFALVDLFGTFAFAVSGALAAEQKRLDLFGVVAISYMTACGGGIVRDLCLGSLPPVGISDWRYLATSALAAAMAIWARPIVDHLQHPVVFFDSLGLGFFAVVGAHKALLFGHNIEVAIVLGMVTAVGGGVARDVVLNRVPIILQKEIYALAALVGAALQVLGQFMEWRVAVTPWFAASICFAIRLLALRYSWSLPVFHKTDAAH</sequence>
<evidence type="ECO:0000256" key="4">
    <source>
        <dbReference type="ARBA" id="ARBA00022692"/>
    </source>
</evidence>
<feature type="domain" description="Glycine transporter" evidence="8">
    <location>
        <begin position="9"/>
        <end position="82"/>
    </location>
</feature>
<keyword evidence="6 7" id="KW-0472">Membrane</keyword>
<feature type="transmembrane region" description="Helical" evidence="7">
    <location>
        <begin position="121"/>
        <end position="140"/>
    </location>
</feature>
<feature type="transmembrane region" description="Helical" evidence="7">
    <location>
        <begin position="66"/>
        <end position="86"/>
    </location>
</feature>
<evidence type="ECO:0000256" key="2">
    <source>
        <dbReference type="ARBA" id="ARBA00008193"/>
    </source>
</evidence>
<dbReference type="GO" id="GO:0005886">
    <property type="term" value="C:plasma membrane"/>
    <property type="evidence" value="ECO:0007669"/>
    <property type="project" value="UniProtKB-SubCell"/>
</dbReference>
<evidence type="ECO:0000256" key="6">
    <source>
        <dbReference type="ARBA" id="ARBA00023136"/>
    </source>
</evidence>
<keyword evidence="10" id="KW-1185">Reference proteome</keyword>
<feature type="transmembrane region" description="Helical" evidence="7">
    <location>
        <begin position="93"/>
        <end position="115"/>
    </location>
</feature>
<proteinExistence type="inferred from homology"/>
<dbReference type="KEGG" id="cbw:RR42_s2000"/>
<evidence type="ECO:0000259" key="8">
    <source>
        <dbReference type="Pfam" id="PF03458"/>
    </source>
</evidence>
<keyword evidence="4 7" id="KW-0812">Transmembrane</keyword>
<feature type="domain" description="Glycine transporter" evidence="8">
    <location>
        <begin position="95"/>
        <end position="166"/>
    </location>
</feature>
<evidence type="ECO:0000256" key="7">
    <source>
        <dbReference type="SAM" id="Phobius"/>
    </source>
</evidence>
<dbReference type="InterPro" id="IPR005115">
    <property type="entry name" value="Gly_transporter"/>
</dbReference>
<evidence type="ECO:0000313" key="10">
    <source>
        <dbReference type="Proteomes" id="UP000031843"/>
    </source>
</evidence>
<dbReference type="EMBL" id="CP010537">
    <property type="protein sequence ID" value="AJG23588.1"/>
    <property type="molecule type" value="Genomic_DNA"/>
</dbReference>
<evidence type="ECO:0000256" key="1">
    <source>
        <dbReference type="ARBA" id="ARBA00004651"/>
    </source>
</evidence>
<protein>
    <recommendedName>
        <fullName evidence="8">Glycine transporter domain-containing protein</fullName>
    </recommendedName>
</protein>